<dbReference type="EMBL" id="JAESVA010000002">
    <property type="protein sequence ID" value="MCB8879900.1"/>
    <property type="molecule type" value="Genomic_DNA"/>
</dbReference>
<name>A0A964E2R3_9PROT</name>
<evidence type="ECO:0000259" key="1">
    <source>
        <dbReference type="Pfam" id="PF01261"/>
    </source>
</evidence>
<dbReference type="PANTHER" id="PTHR12110:SF41">
    <property type="entry name" value="INOSOSE DEHYDRATASE"/>
    <property type="match status" value="1"/>
</dbReference>
<dbReference type="RefSeq" id="WP_227306515.1">
    <property type="nucleotide sequence ID" value="NZ_JAESVA010000002.1"/>
</dbReference>
<accession>A0A964E2R3</accession>
<dbReference type="InterPro" id="IPR036237">
    <property type="entry name" value="Xyl_isomerase-like_sf"/>
</dbReference>
<dbReference type="NCBIfam" id="TIGR04379">
    <property type="entry name" value="myo_inos_iolE"/>
    <property type="match status" value="1"/>
</dbReference>
<dbReference type="GO" id="GO:0050114">
    <property type="term" value="F:myo-inosose-2 dehydratase activity"/>
    <property type="evidence" value="ECO:0007669"/>
    <property type="project" value="UniProtKB-EC"/>
</dbReference>
<comment type="caution">
    <text evidence="2">The sequence shown here is derived from an EMBL/GenBank/DDBJ whole genome shotgun (WGS) entry which is preliminary data.</text>
</comment>
<dbReference type="PANTHER" id="PTHR12110">
    <property type="entry name" value="HYDROXYPYRUVATE ISOMERASE"/>
    <property type="match status" value="1"/>
</dbReference>
<protein>
    <submittedName>
        <fullName evidence="2">Myo-inosose-2 dehydratase</fullName>
        <ecNumber evidence="2">4.2.1.44</ecNumber>
    </submittedName>
</protein>
<dbReference type="SUPFAM" id="SSF51658">
    <property type="entry name" value="Xylose isomerase-like"/>
    <property type="match status" value="1"/>
</dbReference>
<dbReference type="EC" id="4.2.1.44" evidence="2"/>
<dbReference type="Gene3D" id="3.20.20.150">
    <property type="entry name" value="Divalent-metal-dependent TIM barrel enzymes"/>
    <property type="match status" value="1"/>
</dbReference>
<evidence type="ECO:0000313" key="3">
    <source>
        <dbReference type="Proteomes" id="UP000721844"/>
    </source>
</evidence>
<dbReference type="Pfam" id="PF01261">
    <property type="entry name" value="AP_endonuc_2"/>
    <property type="match status" value="1"/>
</dbReference>
<sequence length="294" mass="32314">MTIRIGANPICWANDDMPELGGDTTLETILTEAKQIGFEGMELGKKFPRTPDGLKAALAPYDLACISGWYSAKLLTRDGDAEFDAAQKHFNLLKAQGSTVMVVCETSNTIQGEIDTPLSRRPMLTGDAWQTFGARMTVFGDRLAAQGMRIVYHHHMGSVVQSPEDIDAFMAHTGPSVDLLLDTGHAVWGGDDPARLATRYRSRIGHVHTKDIREAVRAQSEAEDWSFLKSVLNGVYTVPGDGRIDFRAMFRALPGYSGWVVLEAEQDPAKANPFTYASLGYANLKTYLRDEGLI</sequence>
<keyword evidence="2" id="KW-0456">Lyase</keyword>
<organism evidence="2 3">
    <name type="scientific">Acidisoma cellulosilyticum</name>
    <dbReference type="NCBI Taxonomy" id="2802395"/>
    <lineage>
        <taxon>Bacteria</taxon>
        <taxon>Pseudomonadati</taxon>
        <taxon>Pseudomonadota</taxon>
        <taxon>Alphaproteobacteria</taxon>
        <taxon>Acetobacterales</taxon>
        <taxon>Acidocellaceae</taxon>
        <taxon>Acidisoma</taxon>
    </lineage>
</organism>
<reference evidence="2 3" key="1">
    <citation type="journal article" date="2021" name="Microorganisms">
        <title>Acidisoma silvae sp. nov. and Acidisomacellulosilytica sp. nov., Two Acidophilic Bacteria Isolated from Decaying Wood, Hydrolyzing Cellulose and Producing Poly-3-hydroxybutyrate.</title>
        <authorList>
            <person name="Mieszkin S."/>
            <person name="Pouder E."/>
            <person name="Uroz S."/>
            <person name="Simon-Colin C."/>
            <person name="Alain K."/>
        </authorList>
    </citation>
    <scope>NUCLEOTIDE SEQUENCE [LARGE SCALE GENOMIC DNA]</scope>
    <source>
        <strain evidence="2 3">HW T5.17</strain>
    </source>
</reference>
<dbReference type="InterPro" id="IPR030823">
    <property type="entry name" value="IolE/MocC"/>
</dbReference>
<keyword evidence="3" id="KW-1185">Reference proteome</keyword>
<dbReference type="InterPro" id="IPR013022">
    <property type="entry name" value="Xyl_isomerase-like_TIM-brl"/>
</dbReference>
<proteinExistence type="predicted"/>
<dbReference type="AlphaFoldDB" id="A0A964E2R3"/>
<gene>
    <name evidence="2" type="primary">iolE</name>
    <name evidence="2" type="ORF">ACELLULO517_06615</name>
</gene>
<evidence type="ECO:0000313" key="2">
    <source>
        <dbReference type="EMBL" id="MCB8879900.1"/>
    </source>
</evidence>
<dbReference type="Proteomes" id="UP000721844">
    <property type="component" value="Unassembled WGS sequence"/>
</dbReference>
<dbReference type="InterPro" id="IPR050312">
    <property type="entry name" value="IolE/XylAMocC-like"/>
</dbReference>
<feature type="domain" description="Xylose isomerase-like TIM barrel" evidence="1">
    <location>
        <begin position="31"/>
        <end position="268"/>
    </location>
</feature>